<dbReference type="EC" id="4.1.1.48" evidence="3"/>
<evidence type="ECO:0000256" key="2">
    <source>
        <dbReference type="ARBA" id="ARBA00004696"/>
    </source>
</evidence>
<keyword evidence="6" id="KW-0822">Tryptophan biosynthesis</keyword>
<keyword evidence="4" id="KW-0028">Amino-acid biosynthesis</keyword>
<proteinExistence type="predicted"/>
<protein>
    <recommendedName>
        <fullName evidence="3">indole-3-glycerol-phosphate synthase</fullName>
        <ecNumber evidence="3">4.1.1.48</ecNumber>
    </recommendedName>
</protein>
<dbReference type="Gene3D" id="3.20.20.70">
    <property type="entry name" value="Aldolase class I"/>
    <property type="match status" value="1"/>
</dbReference>
<evidence type="ECO:0000256" key="3">
    <source>
        <dbReference type="ARBA" id="ARBA00012362"/>
    </source>
</evidence>
<dbReference type="InterPro" id="IPR045186">
    <property type="entry name" value="Indole-3-glycerol_P_synth"/>
</dbReference>
<keyword evidence="11" id="KW-1185">Reference proteome</keyword>
<gene>
    <name evidence="10" type="primary">g2293</name>
    <name evidence="10" type="ORF">VP750_LOCUS1964</name>
</gene>
<evidence type="ECO:0000256" key="6">
    <source>
        <dbReference type="ARBA" id="ARBA00022822"/>
    </source>
</evidence>
<dbReference type="PANTHER" id="PTHR22854:SF2">
    <property type="entry name" value="INDOLE-3-GLYCEROL-PHOSPHATE SYNTHASE"/>
    <property type="match status" value="1"/>
</dbReference>
<dbReference type="InterPro" id="IPR011060">
    <property type="entry name" value="RibuloseP-bd_barrel"/>
</dbReference>
<dbReference type="PANTHER" id="PTHR22854">
    <property type="entry name" value="TRYPTOPHAN BIOSYNTHESIS PROTEIN"/>
    <property type="match status" value="1"/>
</dbReference>
<dbReference type="Pfam" id="PF00218">
    <property type="entry name" value="IGPS"/>
    <property type="match status" value="1"/>
</dbReference>
<accession>A0ABP1FNY6</accession>
<keyword evidence="7" id="KW-0057">Aromatic amino acid biosynthesis</keyword>
<evidence type="ECO:0000256" key="1">
    <source>
        <dbReference type="ARBA" id="ARBA00001633"/>
    </source>
</evidence>
<keyword evidence="8" id="KW-0456">Lyase</keyword>
<evidence type="ECO:0000256" key="4">
    <source>
        <dbReference type="ARBA" id="ARBA00022605"/>
    </source>
</evidence>
<keyword evidence="5" id="KW-0210">Decarboxylase</keyword>
<feature type="domain" description="Indole-3-glycerol phosphate synthase" evidence="9">
    <location>
        <begin position="20"/>
        <end position="200"/>
    </location>
</feature>
<sequence length="295" mass="31273">MPAGDEEKGAPLNPSGNQLSAIIRRKQQQIENQLKELGMDALQERLEDAAETPAKPPYRLARLVQDIRLRTGRPVMVLEIVKPSPSSTSEDVGALAAQYAGWGADALAVLTDLDYTSTGYADMVAVCRATNVPVLQRDWILHPLQVVEAKEAGAAGVLGAIANVCGPRGAPVLSSYAAAIGLDCPVEGLQVVNKNEVEAMDAGGVPFYAINLAVGISLAIPGFQTDMAKRLLYALPQGASSIVGVKSIQEAVRAHAEGADVLLLRREMLEEAESQGQQGVERLLEQLRDATSGDD</sequence>
<evidence type="ECO:0000313" key="10">
    <source>
        <dbReference type="EMBL" id="CAL5220305.1"/>
    </source>
</evidence>
<evidence type="ECO:0000313" key="11">
    <source>
        <dbReference type="Proteomes" id="UP001497392"/>
    </source>
</evidence>
<evidence type="ECO:0000256" key="5">
    <source>
        <dbReference type="ARBA" id="ARBA00022793"/>
    </source>
</evidence>
<dbReference type="EMBL" id="CAXHTA020000003">
    <property type="protein sequence ID" value="CAL5220305.1"/>
    <property type="molecule type" value="Genomic_DNA"/>
</dbReference>
<organism evidence="10 11">
    <name type="scientific">Coccomyxa viridis</name>
    <dbReference type="NCBI Taxonomy" id="1274662"/>
    <lineage>
        <taxon>Eukaryota</taxon>
        <taxon>Viridiplantae</taxon>
        <taxon>Chlorophyta</taxon>
        <taxon>core chlorophytes</taxon>
        <taxon>Trebouxiophyceae</taxon>
        <taxon>Trebouxiophyceae incertae sedis</taxon>
        <taxon>Coccomyxaceae</taxon>
        <taxon>Coccomyxa</taxon>
    </lineage>
</organism>
<evidence type="ECO:0000256" key="8">
    <source>
        <dbReference type="ARBA" id="ARBA00023239"/>
    </source>
</evidence>
<evidence type="ECO:0000259" key="9">
    <source>
        <dbReference type="Pfam" id="PF00218"/>
    </source>
</evidence>
<evidence type="ECO:0000256" key="7">
    <source>
        <dbReference type="ARBA" id="ARBA00023141"/>
    </source>
</evidence>
<comment type="caution">
    <text evidence="10">The sequence shown here is derived from an EMBL/GenBank/DDBJ whole genome shotgun (WGS) entry which is preliminary data.</text>
</comment>
<dbReference type="InterPro" id="IPR013798">
    <property type="entry name" value="Indole-3-glycerol_P_synth_dom"/>
</dbReference>
<dbReference type="Proteomes" id="UP001497392">
    <property type="component" value="Unassembled WGS sequence"/>
</dbReference>
<dbReference type="SUPFAM" id="SSF51366">
    <property type="entry name" value="Ribulose-phoshate binding barrel"/>
    <property type="match status" value="1"/>
</dbReference>
<dbReference type="InterPro" id="IPR013785">
    <property type="entry name" value="Aldolase_TIM"/>
</dbReference>
<reference evidence="10 11" key="1">
    <citation type="submission" date="2024-06" db="EMBL/GenBank/DDBJ databases">
        <authorList>
            <person name="Kraege A."/>
            <person name="Thomma B."/>
        </authorList>
    </citation>
    <scope>NUCLEOTIDE SEQUENCE [LARGE SCALE GENOMIC DNA]</scope>
</reference>
<comment type="pathway">
    <text evidence="2">Amino-acid biosynthesis; L-tryptophan biosynthesis; L-tryptophan from chorismate: step 4/5.</text>
</comment>
<name>A0ABP1FNY6_9CHLO</name>
<comment type="catalytic activity">
    <reaction evidence="1">
        <text>1-(2-carboxyphenylamino)-1-deoxy-D-ribulose 5-phosphate + H(+) = (1S,2R)-1-C-(indol-3-yl)glycerol 3-phosphate + CO2 + H2O</text>
        <dbReference type="Rhea" id="RHEA:23476"/>
        <dbReference type="ChEBI" id="CHEBI:15377"/>
        <dbReference type="ChEBI" id="CHEBI:15378"/>
        <dbReference type="ChEBI" id="CHEBI:16526"/>
        <dbReference type="ChEBI" id="CHEBI:58613"/>
        <dbReference type="ChEBI" id="CHEBI:58866"/>
        <dbReference type="EC" id="4.1.1.48"/>
    </reaction>
</comment>